<keyword evidence="1" id="KW-0812">Transmembrane</keyword>
<gene>
    <name evidence="3" type="ORF">ONZ51_g10154</name>
</gene>
<feature type="transmembrane region" description="Helical" evidence="1">
    <location>
        <begin position="201"/>
        <end position="226"/>
    </location>
</feature>
<evidence type="ECO:0000256" key="1">
    <source>
        <dbReference type="SAM" id="Phobius"/>
    </source>
</evidence>
<keyword evidence="1" id="KW-0472">Membrane</keyword>
<feature type="transmembrane region" description="Helical" evidence="1">
    <location>
        <begin position="247"/>
        <end position="271"/>
    </location>
</feature>
<keyword evidence="1" id="KW-1133">Transmembrane helix</keyword>
<proteinExistence type="predicted"/>
<keyword evidence="4" id="KW-1185">Reference proteome</keyword>
<dbReference type="Pfam" id="PF20151">
    <property type="entry name" value="DUF6533"/>
    <property type="match status" value="1"/>
</dbReference>
<name>A0AAD7TML6_9APHY</name>
<accession>A0AAD7TML6</accession>
<feature type="transmembrane region" description="Helical" evidence="1">
    <location>
        <begin position="170"/>
        <end position="189"/>
    </location>
</feature>
<dbReference type="Proteomes" id="UP001215151">
    <property type="component" value="Unassembled WGS sequence"/>
</dbReference>
<dbReference type="AlphaFoldDB" id="A0AAD7TML6"/>
<feature type="transmembrane region" description="Helical" evidence="1">
    <location>
        <begin position="277"/>
        <end position="296"/>
    </location>
</feature>
<evidence type="ECO:0000313" key="4">
    <source>
        <dbReference type="Proteomes" id="UP001215151"/>
    </source>
</evidence>
<feature type="transmembrane region" description="Helical" evidence="1">
    <location>
        <begin position="143"/>
        <end position="163"/>
    </location>
</feature>
<comment type="caution">
    <text evidence="3">The sequence shown here is derived from an EMBL/GenBank/DDBJ whole genome shotgun (WGS) entry which is preliminary data.</text>
</comment>
<dbReference type="InterPro" id="IPR045340">
    <property type="entry name" value="DUF6533"/>
</dbReference>
<organism evidence="3 4">
    <name type="scientific">Trametes cubensis</name>
    <dbReference type="NCBI Taxonomy" id="1111947"/>
    <lineage>
        <taxon>Eukaryota</taxon>
        <taxon>Fungi</taxon>
        <taxon>Dikarya</taxon>
        <taxon>Basidiomycota</taxon>
        <taxon>Agaricomycotina</taxon>
        <taxon>Agaricomycetes</taxon>
        <taxon>Polyporales</taxon>
        <taxon>Polyporaceae</taxon>
        <taxon>Trametes</taxon>
    </lineage>
</organism>
<reference evidence="3" key="1">
    <citation type="submission" date="2022-11" db="EMBL/GenBank/DDBJ databases">
        <title>Genome Sequence of Cubamyces cubensis.</title>
        <authorList>
            <person name="Buettner E."/>
        </authorList>
    </citation>
    <scope>NUCLEOTIDE SEQUENCE</scope>
    <source>
        <strain evidence="3">MPL-01</strain>
    </source>
</reference>
<dbReference type="EMBL" id="JAPEVG010000382">
    <property type="protein sequence ID" value="KAJ8463608.1"/>
    <property type="molecule type" value="Genomic_DNA"/>
</dbReference>
<feature type="domain" description="DUF6533" evidence="2">
    <location>
        <begin position="57"/>
        <end position="92"/>
    </location>
</feature>
<sequence length="382" mass="41559">MSLGGSQVKRCPGDSKLRCIVSGRRMFREASRRWGDPSWLVCRETTTASLQGARAQALFIWDYLATFDSEVQYVWGQRLSAATILFIANRYVNLLITILELIEQAPFQTPEVSAITTCVPMSTCVQTVDGSSCPPVVRVLQSLLISATFIVAVFASLRVYAIWSRDWRPALLIFVLALVTPIANLYMDITGTPIPAPRPSVGLAVVIAERVTTTAYDGLVLLFTLMKTAQVRRAAMSLDASPSLMALILRDGTLYFLLLVLMNIAQIVVAAKIPGNNFIAFFISPLTSILISRFLLNLRQVARSSDSDCDDTTETVVMSTGFPSIHLSTGVLGNMGAPLYSGFEAETTEEMGGEKISGADGPLVMGLLPGVRHVDIELRDVA</sequence>
<protein>
    <recommendedName>
        <fullName evidence="2">DUF6533 domain-containing protein</fullName>
    </recommendedName>
</protein>
<evidence type="ECO:0000259" key="2">
    <source>
        <dbReference type="Pfam" id="PF20151"/>
    </source>
</evidence>
<evidence type="ECO:0000313" key="3">
    <source>
        <dbReference type="EMBL" id="KAJ8463608.1"/>
    </source>
</evidence>